<name>A0A0F9PX42_9ZZZZ</name>
<reference evidence="1" key="1">
    <citation type="journal article" date="2015" name="Nature">
        <title>Complex archaea that bridge the gap between prokaryotes and eukaryotes.</title>
        <authorList>
            <person name="Spang A."/>
            <person name="Saw J.H."/>
            <person name="Jorgensen S.L."/>
            <person name="Zaremba-Niedzwiedzka K."/>
            <person name="Martijn J."/>
            <person name="Lind A.E."/>
            <person name="van Eijk R."/>
            <person name="Schleper C."/>
            <person name="Guy L."/>
            <person name="Ettema T.J."/>
        </authorList>
    </citation>
    <scope>NUCLEOTIDE SEQUENCE</scope>
</reference>
<comment type="caution">
    <text evidence="1">The sequence shown here is derived from an EMBL/GenBank/DDBJ whole genome shotgun (WGS) entry which is preliminary data.</text>
</comment>
<sequence>MIDSRQLTAEQVEALIQFRGDPGARGLHNDADAADSRVELECYVVTRDVDRAELAA</sequence>
<protein>
    <submittedName>
        <fullName evidence="1">Uncharacterized protein</fullName>
    </submittedName>
</protein>
<evidence type="ECO:0000313" key="1">
    <source>
        <dbReference type="EMBL" id="KKN05626.1"/>
    </source>
</evidence>
<dbReference type="AlphaFoldDB" id="A0A0F9PX42"/>
<organism evidence="1">
    <name type="scientific">marine sediment metagenome</name>
    <dbReference type="NCBI Taxonomy" id="412755"/>
    <lineage>
        <taxon>unclassified sequences</taxon>
        <taxon>metagenomes</taxon>
        <taxon>ecological metagenomes</taxon>
    </lineage>
</organism>
<dbReference type="EMBL" id="LAZR01004780">
    <property type="protein sequence ID" value="KKN05626.1"/>
    <property type="molecule type" value="Genomic_DNA"/>
</dbReference>
<proteinExistence type="predicted"/>
<gene>
    <name evidence="1" type="ORF">LCGC14_1085430</name>
</gene>
<accession>A0A0F9PX42</accession>